<evidence type="ECO:0000256" key="1">
    <source>
        <dbReference type="SAM" id="MobiDB-lite"/>
    </source>
</evidence>
<organism evidence="2 3">
    <name type="scientific">Trypanosoma congolense (strain IL3000)</name>
    <dbReference type="NCBI Taxonomy" id="1068625"/>
    <lineage>
        <taxon>Eukaryota</taxon>
        <taxon>Discoba</taxon>
        <taxon>Euglenozoa</taxon>
        <taxon>Kinetoplastea</taxon>
        <taxon>Metakinetoplastina</taxon>
        <taxon>Trypanosomatida</taxon>
        <taxon>Trypanosomatidae</taxon>
        <taxon>Trypanosoma</taxon>
        <taxon>Nannomonas</taxon>
    </lineage>
</organism>
<comment type="caution">
    <text evidence="2">The sequence shown here is derived from an EMBL/GenBank/DDBJ whole genome shotgun (WGS) entry which is preliminary data.</text>
</comment>
<keyword evidence="3" id="KW-1185">Reference proteome</keyword>
<gene>
    <name evidence="2" type="ORF">TCIL3000_0_22920</name>
</gene>
<reference evidence="2 3" key="2">
    <citation type="journal article" date="2012" name="Proc. Natl. Acad. Sci. U.S.A.">
        <title>Antigenic diversity is generated by distinct evolutionary mechanisms in African trypanosome species.</title>
        <authorList>
            <person name="Jackson A.P."/>
            <person name="Berry A."/>
            <person name="Aslett M."/>
            <person name="Allison H.C."/>
            <person name="Burton P."/>
            <person name="Vavrova-Anderson J."/>
            <person name="Brown R."/>
            <person name="Browne H."/>
            <person name="Corton N."/>
            <person name="Hauser H."/>
            <person name="Gamble J."/>
            <person name="Gilderthorp R."/>
            <person name="Marcello L."/>
            <person name="McQuillan J."/>
            <person name="Otto T.D."/>
            <person name="Quail M.A."/>
            <person name="Sanders M.J."/>
            <person name="van Tonder A."/>
            <person name="Ginger M.L."/>
            <person name="Field M.C."/>
            <person name="Barry J.D."/>
            <person name="Hertz-Fowler C."/>
            <person name="Berriman M."/>
        </authorList>
    </citation>
    <scope>NUCLEOTIDE SEQUENCE [LARGE SCALE GENOMIC DNA]</scope>
    <source>
        <strain evidence="2 3">IL3000</strain>
    </source>
</reference>
<name>F9WJG9_TRYCI</name>
<protein>
    <submittedName>
        <fullName evidence="2">WGS project CAEQ00000000 data, annotated contig 911</fullName>
    </submittedName>
</protein>
<feature type="compositionally biased region" description="Basic and acidic residues" evidence="1">
    <location>
        <begin position="130"/>
        <end position="156"/>
    </location>
</feature>
<dbReference type="AlphaFoldDB" id="F9WJG9"/>
<sequence length="213" mass="23599">MNPVVAASLSTTFCGKNKITLKADNDQGWSSAGGDGGDQMTATWTNVTGECLQEGGKARDLKMALDDFLEELEKRPWGDIPERYQLGEGDSDEFPCSGNGKICVMYYNSTKHKHHMPWWTDLKNVLDAEEGKNKREEEPTKEESQKQKKSQRKENKQPQQAPRTAALKSATLDTQDGKQKNPENISAPLATIEEASGILITPPCTWFLGALLI</sequence>
<dbReference type="VEuPathDB" id="TriTrypDB:TcIL3000_0_22920"/>
<dbReference type="Proteomes" id="UP000000702">
    <property type="component" value="Unassembled WGS sequence"/>
</dbReference>
<evidence type="ECO:0000313" key="2">
    <source>
        <dbReference type="EMBL" id="CCD17474.1"/>
    </source>
</evidence>
<accession>F9WJG9</accession>
<reference evidence="3" key="1">
    <citation type="submission" date="2011-07" db="EMBL/GenBank/DDBJ databases">
        <title>Divergent evolution of antigenic variation in African trypanosomes.</title>
        <authorList>
            <person name="Jackson A.P."/>
            <person name="Berry A."/>
            <person name="Allison H.C."/>
            <person name="Burton P."/>
            <person name="Anderson J."/>
            <person name="Aslett M."/>
            <person name="Brown R."/>
            <person name="Corton N."/>
            <person name="Harris D."/>
            <person name="Hauser H."/>
            <person name="Gamble J."/>
            <person name="Gilderthorp R."/>
            <person name="McQuillan J."/>
            <person name="Quail M.A."/>
            <person name="Sanders M."/>
            <person name="Van Tonder A."/>
            <person name="Ginger M.L."/>
            <person name="Donelson J.E."/>
            <person name="Field M.C."/>
            <person name="Barry J.D."/>
            <person name="Berriman M."/>
            <person name="Hertz-Fowler C."/>
        </authorList>
    </citation>
    <scope>NUCLEOTIDE SEQUENCE [LARGE SCALE GENOMIC DNA]</scope>
    <source>
        <strain evidence="3">IL3000</strain>
    </source>
</reference>
<dbReference type="EMBL" id="CAEQ01002726">
    <property type="protein sequence ID" value="CCD17474.1"/>
    <property type="molecule type" value="Genomic_DNA"/>
</dbReference>
<feature type="region of interest" description="Disordered" evidence="1">
    <location>
        <begin position="130"/>
        <end position="184"/>
    </location>
</feature>
<evidence type="ECO:0000313" key="3">
    <source>
        <dbReference type="Proteomes" id="UP000000702"/>
    </source>
</evidence>
<proteinExistence type="predicted"/>